<dbReference type="GO" id="GO:0000976">
    <property type="term" value="F:transcription cis-regulatory region binding"/>
    <property type="evidence" value="ECO:0007669"/>
    <property type="project" value="TreeGrafter"/>
</dbReference>
<dbReference type="PANTHER" id="PTHR30055:SF146">
    <property type="entry name" value="HTH-TYPE TRANSCRIPTIONAL DUAL REGULATOR CECR"/>
    <property type="match status" value="1"/>
</dbReference>
<dbReference type="PROSITE" id="PS50977">
    <property type="entry name" value="HTH_TETR_2"/>
    <property type="match status" value="1"/>
</dbReference>
<feature type="DNA-binding region" description="H-T-H motif" evidence="2">
    <location>
        <begin position="34"/>
        <end position="53"/>
    </location>
</feature>
<dbReference type="Gene3D" id="1.10.10.60">
    <property type="entry name" value="Homeodomain-like"/>
    <property type="match status" value="1"/>
</dbReference>
<dbReference type="RefSeq" id="WP_047806635.1">
    <property type="nucleotide sequence ID" value="NZ_CP011805.1"/>
</dbReference>
<evidence type="ECO:0000256" key="2">
    <source>
        <dbReference type="PROSITE-ProRule" id="PRU00335"/>
    </source>
</evidence>
<dbReference type="KEGG" id="amx:AM2010_1594"/>
<protein>
    <submittedName>
        <fullName evidence="4">TetR family transcriptional regulator</fullName>
    </submittedName>
</protein>
<dbReference type="AlphaFoldDB" id="A0A0G3XBD1"/>
<dbReference type="InterPro" id="IPR050109">
    <property type="entry name" value="HTH-type_TetR-like_transc_reg"/>
</dbReference>
<name>A0A0G3XBD1_9SPHN</name>
<dbReference type="OrthoDB" id="9816431at2"/>
<sequence>MNYEFECDRLDRRRRAIVDAARALFIEQGYERTTLGHIVDSAGGSLATIYKLFGNKEGLLDAVVFEKAVSGESLIREVAARHECPADTLRELATLLYQRFLDPDDLSLVRMVIARSIDDTDFARRFFETTAMHTRKALEEVFERWAAAGVRFEGRPDVLAEIFLGLIVSDMQTDAISHGVMARPGAERIAARTDFFLRGAGLSENPHWPSNTEMSATEPS</sequence>
<dbReference type="Proteomes" id="UP000037643">
    <property type="component" value="Chromosome"/>
</dbReference>
<dbReference type="Pfam" id="PF00440">
    <property type="entry name" value="TetR_N"/>
    <property type="match status" value="1"/>
</dbReference>
<dbReference type="STRING" id="543877.AM2010_1594"/>
<feature type="domain" description="HTH tetR-type" evidence="3">
    <location>
        <begin position="11"/>
        <end position="71"/>
    </location>
</feature>
<dbReference type="InterPro" id="IPR039536">
    <property type="entry name" value="TetR_C_Proteobacteria"/>
</dbReference>
<dbReference type="GO" id="GO:0003700">
    <property type="term" value="F:DNA-binding transcription factor activity"/>
    <property type="evidence" value="ECO:0007669"/>
    <property type="project" value="TreeGrafter"/>
</dbReference>
<dbReference type="InterPro" id="IPR036271">
    <property type="entry name" value="Tet_transcr_reg_TetR-rel_C_sf"/>
</dbReference>
<evidence type="ECO:0000259" key="3">
    <source>
        <dbReference type="PROSITE" id="PS50977"/>
    </source>
</evidence>
<dbReference type="InterPro" id="IPR001647">
    <property type="entry name" value="HTH_TetR"/>
</dbReference>
<accession>A0A0G3XBD1</accession>
<gene>
    <name evidence="4" type="ORF">AM2010_1594</name>
</gene>
<organism evidence="4 5">
    <name type="scientific">Pelagerythrobacter marensis</name>
    <dbReference type="NCBI Taxonomy" id="543877"/>
    <lineage>
        <taxon>Bacteria</taxon>
        <taxon>Pseudomonadati</taxon>
        <taxon>Pseudomonadota</taxon>
        <taxon>Alphaproteobacteria</taxon>
        <taxon>Sphingomonadales</taxon>
        <taxon>Erythrobacteraceae</taxon>
        <taxon>Pelagerythrobacter</taxon>
    </lineage>
</organism>
<evidence type="ECO:0000313" key="4">
    <source>
        <dbReference type="EMBL" id="AKM07663.1"/>
    </source>
</evidence>
<reference evidence="4 5" key="1">
    <citation type="submission" date="2015-06" db="EMBL/GenBank/DDBJ databases">
        <authorList>
            <person name="Kim K.M."/>
        </authorList>
    </citation>
    <scope>NUCLEOTIDE SEQUENCE [LARGE SCALE GENOMIC DNA]</scope>
    <source>
        <strain evidence="4 5">KCTC 22370</strain>
    </source>
</reference>
<proteinExistence type="predicted"/>
<dbReference type="PANTHER" id="PTHR30055">
    <property type="entry name" value="HTH-TYPE TRANSCRIPTIONAL REGULATOR RUTR"/>
    <property type="match status" value="1"/>
</dbReference>
<dbReference type="EMBL" id="CP011805">
    <property type="protein sequence ID" value="AKM07663.1"/>
    <property type="molecule type" value="Genomic_DNA"/>
</dbReference>
<dbReference type="PATRIC" id="fig|543877.4.peg.1620"/>
<dbReference type="SUPFAM" id="SSF46689">
    <property type="entry name" value="Homeodomain-like"/>
    <property type="match status" value="1"/>
</dbReference>
<evidence type="ECO:0000313" key="5">
    <source>
        <dbReference type="Proteomes" id="UP000037643"/>
    </source>
</evidence>
<dbReference type="Gene3D" id="1.10.357.10">
    <property type="entry name" value="Tetracycline Repressor, domain 2"/>
    <property type="match status" value="1"/>
</dbReference>
<dbReference type="SUPFAM" id="SSF48498">
    <property type="entry name" value="Tetracyclin repressor-like, C-terminal domain"/>
    <property type="match status" value="1"/>
</dbReference>
<keyword evidence="5" id="KW-1185">Reference proteome</keyword>
<dbReference type="Pfam" id="PF14246">
    <property type="entry name" value="TetR_C_7"/>
    <property type="match status" value="1"/>
</dbReference>
<evidence type="ECO:0000256" key="1">
    <source>
        <dbReference type="ARBA" id="ARBA00023125"/>
    </source>
</evidence>
<keyword evidence="1 2" id="KW-0238">DNA-binding</keyword>
<dbReference type="InterPro" id="IPR009057">
    <property type="entry name" value="Homeodomain-like_sf"/>
</dbReference>
<dbReference type="PRINTS" id="PR00455">
    <property type="entry name" value="HTHTETR"/>
</dbReference>